<dbReference type="PRINTS" id="PR00727">
    <property type="entry name" value="LEADERPTASE"/>
</dbReference>
<dbReference type="GO" id="GO:0016020">
    <property type="term" value="C:membrane"/>
    <property type="evidence" value="ECO:0007669"/>
    <property type="project" value="UniProtKB-SubCell"/>
</dbReference>
<accession>A0A2H0WMS1</accession>
<dbReference type="NCBIfam" id="TIGR02227">
    <property type="entry name" value="sigpep_I_bact"/>
    <property type="match status" value="1"/>
</dbReference>
<dbReference type="GO" id="GO:0006465">
    <property type="term" value="P:signal peptide processing"/>
    <property type="evidence" value="ECO:0007669"/>
    <property type="project" value="InterPro"/>
</dbReference>
<keyword evidence="6" id="KW-0812">Transmembrane</keyword>
<evidence type="ECO:0000256" key="6">
    <source>
        <dbReference type="RuleBase" id="RU362042"/>
    </source>
</evidence>
<dbReference type="CDD" id="cd06530">
    <property type="entry name" value="S26_SPase_I"/>
    <property type="match status" value="1"/>
</dbReference>
<dbReference type="Pfam" id="PF10502">
    <property type="entry name" value="Peptidase_S26"/>
    <property type="match status" value="1"/>
</dbReference>
<dbReference type="PROSITE" id="PS00761">
    <property type="entry name" value="SPASE_I_3"/>
    <property type="match status" value="1"/>
</dbReference>
<gene>
    <name evidence="8" type="primary">lepB</name>
    <name evidence="8" type="ORF">COT65_01405</name>
</gene>
<evidence type="ECO:0000256" key="4">
    <source>
        <dbReference type="ARBA" id="ARBA00022801"/>
    </source>
</evidence>
<dbReference type="InterPro" id="IPR000223">
    <property type="entry name" value="Pept_S26A_signal_pept_1"/>
</dbReference>
<evidence type="ECO:0000256" key="1">
    <source>
        <dbReference type="ARBA" id="ARBA00000677"/>
    </source>
</evidence>
<keyword evidence="4 6" id="KW-0378">Hydrolase</keyword>
<organism evidence="8 9">
    <name type="scientific">Candidatus Shapirobacteria bacterium CG09_land_8_20_14_0_10_47_13</name>
    <dbReference type="NCBI Taxonomy" id="1974481"/>
    <lineage>
        <taxon>Bacteria</taxon>
        <taxon>Candidatus Shapironibacteriota</taxon>
    </lineage>
</organism>
<evidence type="ECO:0000313" key="8">
    <source>
        <dbReference type="EMBL" id="PIS13940.1"/>
    </source>
</evidence>
<dbReference type="Proteomes" id="UP000230033">
    <property type="component" value="Unassembled WGS sequence"/>
</dbReference>
<dbReference type="InterPro" id="IPR036286">
    <property type="entry name" value="LexA/Signal_pep-like_sf"/>
</dbReference>
<name>A0A2H0WMS1_9BACT</name>
<protein>
    <recommendedName>
        <fullName evidence="3 6">Signal peptidase I</fullName>
        <ecNumber evidence="3 6">3.4.21.89</ecNumber>
    </recommendedName>
</protein>
<comment type="caution">
    <text evidence="8">The sequence shown here is derived from an EMBL/GenBank/DDBJ whole genome shotgun (WGS) entry which is preliminary data.</text>
</comment>
<dbReference type="PROSITE" id="PS00760">
    <property type="entry name" value="SPASE_I_2"/>
    <property type="match status" value="1"/>
</dbReference>
<keyword evidence="6" id="KW-0472">Membrane</keyword>
<evidence type="ECO:0000256" key="5">
    <source>
        <dbReference type="PIRSR" id="PIRSR600223-1"/>
    </source>
</evidence>
<dbReference type="PANTHER" id="PTHR43390">
    <property type="entry name" value="SIGNAL PEPTIDASE I"/>
    <property type="match status" value="1"/>
</dbReference>
<comment type="similarity">
    <text evidence="2 6">Belongs to the peptidase S26 family.</text>
</comment>
<dbReference type="GO" id="GO:0004252">
    <property type="term" value="F:serine-type endopeptidase activity"/>
    <property type="evidence" value="ECO:0007669"/>
    <property type="project" value="InterPro"/>
</dbReference>
<feature type="active site" evidence="5">
    <location>
        <position position="42"/>
    </location>
</feature>
<comment type="catalytic activity">
    <reaction evidence="1 6">
        <text>Cleavage of hydrophobic, N-terminal signal or leader sequences from secreted and periplasmic proteins.</text>
        <dbReference type="EC" id="3.4.21.89"/>
    </reaction>
</comment>
<dbReference type="EMBL" id="PEZJ01000019">
    <property type="protein sequence ID" value="PIS13940.1"/>
    <property type="molecule type" value="Genomic_DNA"/>
</dbReference>
<keyword evidence="6" id="KW-0645">Protease</keyword>
<dbReference type="PANTHER" id="PTHR43390:SF1">
    <property type="entry name" value="CHLOROPLAST PROCESSING PEPTIDASE"/>
    <property type="match status" value="1"/>
</dbReference>
<evidence type="ECO:0000256" key="2">
    <source>
        <dbReference type="ARBA" id="ARBA00009370"/>
    </source>
</evidence>
<dbReference type="InterPro" id="IPR019757">
    <property type="entry name" value="Pept_S26A_signal_pept_1_Lys-AS"/>
</dbReference>
<dbReference type="InterPro" id="IPR019758">
    <property type="entry name" value="Pept_S26A_signal_pept_1_CS"/>
</dbReference>
<reference evidence="9" key="1">
    <citation type="submission" date="2017-09" db="EMBL/GenBank/DDBJ databases">
        <title>Depth-based differentiation of microbial function through sediment-hosted aquifers and enrichment of novel symbionts in the deep terrestrial subsurface.</title>
        <authorList>
            <person name="Probst A.J."/>
            <person name="Ladd B."/>
            <person name="Jarett J.K."/>
            <person name="Geller-Mcgrath D.E."/>
            <person name="Sieber C.M.K."/>
            <person name="Emerson J.B."/>
            <person name="Anantharaman K."/>
            <person name="Thomas B.C."/>
            <person name="Malmstrom R."/>
            <person name="Stieglmeier M."/>
            <person name="Klingl A."/>
            <person name="Woyke T."/>
            <person name="Ryan C.M."/>
            <person name="Banfield J.F."/>
        </authorList>
    </citation>
    <scope>NUCLEOTIDE SEQUENCE [LARGE SCALE GENOMIC DNA]</scope>
</reference>
<dbReference type="SUPFAM" id="SSF51306">
    <property type="entry name" value="LexA/Signal peptidase"/>
    <property type="match status" value="1"/>
</dbReference>
<feature type="domain" description="Peptidase S26" evidence="7">
    <location>
        <begin position="13"/>
        <end position="172"/>
    </location>
</feature>
<sequence>MGILKRIISFFLDFVEVTVIALAMFVIMYLFLFQPHQVKGSSDFPNFHDSEYLLTDKISYRLTIPKRGEVIIFKAPRNEDYDYIKRIIGLPGETVMIRNGKVYLNNRLLTEPYIPADYQTFGGSFAQEGQLIPIPEGQYFVLGDNRSHSSDSRDWGTVPRENIIGKAWLRYWPLDRVGLIARPEYL</sequence>
<feature type="transmembrane region" description="Helical" evidence="6">
    <location>
        <begin position="7"/>
        <end position="32"/>
    </location>
</feature>
<evidence type="ECO:0000313" key="9">
    <source>
        <dbReference type="Proteomes" id="UP000230033"/>
    </source>
</evidence>
<dbReference type="InterPro" id="IPR019533">
    <property type="entry name" value="Peptidase_S26"/>
</dbReference>
<evidence type="ECO:0000259" key="7">
    <source>
        <dbReference type="Pfam" id="PF10502"/>
    </source>
</evidence>
<dbReference type="GO" id="GO:0009003">
    <property type="term" value="F:signal peptidase activity"/>
    <property type="evidence" value="ECO:0007669"/>
    <property type="project" value="UniProtKB-EC"/>
</dbReference>
<evidence type="ECO:0000256" key="3">
    <source>
        <dbReference type="ARBA" id="ARBA00013208"/>
    </source>
</evidence>
<keyword evidence="6" id="KW-1133">Transmembrane helix</keyword>
<dbReference type="EC" id="3.4.21.89" evidence="3 6"/>
<proteinExistence type="inferred from homology"/>
<dbReference type="AlphaFoldDB" id="A0A2H0WMS1"/>
<comment type="subcellular location">
    <subcellularLocation>
        <location evidence="6">Membrane</location>
        <topology evidence="6">Single-pass type II membrane protein</topology>
    </subcellularLocation>
</comment>
<feature type="active site" evidence="5">
    <location>
        <position position="85"/>
    </location>
</feature>
<dbReference type="Gene3D" id="2.10.109.10">
    <property type="entry name" value="Umud Fragment, subunit A"/>
    <property type="match status" value="1"/>
</dbReference>